<dbReference type="InterPro" id="IPR050261">
    <property type="entry name" value="FrsA_esterase"/>
</dbReference>
<dbReference type="Gene3D" id="3.40.50.1820">
    <property type="entry name" value="alpha/beta hydrolase"/>
    <property type="match status" value="1"/>
</dbReference>
<protein>
    <recommendedName>
        <fullName evidence="1">Peptidase S9 prolyl oligopeptidase catalytic domain-containing protein</fullName>
    </recommendedName>
</protein>
<dbReference type="Pfam" id="PF00326">
    <property type="entry name" value="Peptidase_S9"/>
    <property type="match status" value="1"/>
</dbReference>
<dbReference type="AlphaFoldDB" id="K8PJD0"/>
<comment type="caution">
    <text evidence="2">The sequence shown here is derived from an EMBL/GenBank/DDBJ whole genome shotgun (WGS) entry which is preliminary data.</text>
</comment>
<reference evidence="2 3" key="1">
    <citation type="submission" date="2012-04" db="EMBL/GenBank/DDBJ databases">
        <title>The Genome Sequence of Afipia broomeae ATCC 49717.</title>
        <authorList>
            <consortium name="The Broad Institute Genome Sequencing Platform"/>
            <person name="Earl A."/>
            <person name="Ward D."/>
            <person name="Feldgarden M."/>
            <person name="Gevers D."/>
            <person name="Huys G."/>
            <person name="Walker B."/>
            <person name="Young S.K."/>
            <person name="Zeng Q."/>
            <person name="Gargeya S."/>
            <person name="Fitzgerald M."/>
            <person name="Haas B."/>
            <person name="Abouelleil A."/>
            <person name="Alvarado L."/>
            <person name="Arachchi H.M."/>
            <person name="Berlin A."/>
            <person name="Chapman S.B."/>
            <person name="Goldberg J."/>
            <person name="Griggs A."/>
            <person name="Gujja S."/>
            <person name="Hansen M."/>
            <person name="Howarth C."/>
            <person name="Imamovic A."/>
            <person name="Larimer J."/>
            <person name="McCowen C."/>
            <person name="Montmayeur A."/>
            <person name="Murphy C."/>
            <person name="Neiman D."/>
            <person name="Pearson M."/>
            <person name="Priest M."/>
            <person name="Roberts A."/>
            <person name="Saif S."/>
            <person name="Shea T."/>
            <person name="Sisk P."/>
            <person name="Sykes S."/>
            <person name="Wortman J."/>
            <person name="Nusbaum C."/>
            <person name="Birren B."/>
        </authorList>
    </citation>
    <scope>NUCLEOTIDE SEQUENCE [LARGE SCALE GENOMIC DNA]</scope>
    <source>
        <strain evidence="2 3">ATCC 49717</strain>
    </source>
</reference>
<dbReference type="PANTHER" id="PTHR22946:SF12">
    <property type="entry name" value="CONIDIAL PIGMENT BIOSYNTHESIS PROTEIN AYG1 (AFU_ORTHOLOGUE AFUA_2G17550)"/>
    <property type="match status" value="1"/>
</dbReference>
<dbReference type="RefSeq" id="WP_006021044.1">
    <property type="nucleotide sequence ID" value="NZ_KB375282.1"/>
</dbReference>
<name>K8PJD0_9BRAD</name>
<dbReference type="SUPFAM" id="SSF53474">
    <property type="entry name" value="alpha/beta-Hydrolases"/>
    <property type="match status" value="1"/>
</dbReference>
<evidence type="ECO:0000313" key="3">
    <source>
        <dbReference type="Proteomes" id="UP000001096"/>
    </source>
</evidence>
<accession>K8PJD0</accession>
<dbReference type="InterPro" id="IPR001375">
    <property type="entry name" value="Peptidase_S9_cat"/>
</dbReference>
<keyword evidence="3" id="KW-1185">Reference proteome</keyword>
<dbReference type="PATRIC" id="fig|883078.3.peg.2396"/>
<dbReference type="PANTHER" id="PTHR22946">
    <property type="entry name" value="DIENELACTONE HYDROLASE DOMAIN-CONTAINING PROTEIN-RELATED"/>
    <property type="match status" value="1"/>
</dbReference>
<gene>
    <name evidence="2" type="ORF">HMPREF9695_02323</name>
</gene>
<dbReference type="EMBL" id="AGWX01000003">
    <property type="protein sequence ID" value="EKS38483.1"/>
    <property type="molecule type" value="Genomic_DNA"/>
</dbReference>
<organism evidence="2 3">
    <name type="scientific">Afipia broomeae ATCC 49717</name>
    <dbReference type="NCBI Taxonomy" id="883078"/>
    <lineage>
        <taxon>Bacteria</taxon>
        <taxon>Pseudomonadati</taxon>
        <taxon>Pseudomonadota</taxon>
        <taxon>Alphaproteobacteria</taxon>
        <taxon>Hyphomicrobiales</taxon>
        <taxon>Nitrobacteraceae</taxon>
        <taxon>Afipia</taxon>
    </lineage>
</organism>
<dbReference type="HOGENOM" id="CLU_034451_1_0_5"/>
<dbReference type="Gene3D" id="1.20.1440.110">
    <property type="entry name" value="acylaminoacyl peptidase"/>
    <property type="match status" value="1"/>
</dbReference>
<dbReference type="Proteomes" id="UP000001096">
    <property type="component" value="Unassembled WGS sequence"/>
</dbReference>
<dbReference type="GO" id="GO:0008236">
    <property type="term" value="F:serine-type peptidase activity"/>
    <property type="evidence" value="ECO:0007669"/>
    <property type="project" value="InterPro"/>
</dbReference>
<dbReference type="eggNOG" id="COG1073">
    <property type="taxonomic scope" value="Bacteria"/>
</dbReference>
<feature type="domain" description="Peptidase S9 prolyl oligopeptidase catalytic" evidence="1">
    <location>
        <begin position="223"/>
        <end position="351"/>
    </location>
</feature>
<evidence type="ECO:0000313" key="2">
    <source>
        <dbReference type="EMBL" id="EKS38483.1"/>
    </source>
</evidence>
<sequence length="384" mass="41884">MNEETANLSPSRFEPNGWMQWPQNEDYSLQFMRVLGSAQEGGSTISECFLTASGITAGDDESWHRAWNAIANVNKARGNLALEAGNIPSARSNWLRASNYYRTSEVFLKLDDVRRATALEQMRACANLVVTHLPSGGELVRIPCFQNGFVEAYFLPAPGSDSPAPVAVCVGGPEHFKEEHLLTLLRHAHSRGLSLLLADLPGQGGAPKLKEMVRYEVETAISCCVDYLIARGDIDERRIAIFGDGLGAAYASRAAGLDDRFAAAVCDAGIWDMHQRVTAAQWMSGHDGGDAIGDEIRRMQRHGGITSIKCPILMTFGEFDWLDTRHADALCTALRDEGADVTLKVFSTAETAVVHGQSDNPTIGNEFIFDWISARLRTAPALAD</sequence>
<dbReference type="InterPro" id="IPR029058">
    <property type="entry name" value="AB_hydrolase_fold"/>
</dbReference>
<proteinExistence type="predicted"/>
<dbReference type="GO" id="GO:0006508">
    <property type="term" value="P:proteolysis"/>
    <property type="evidence" value="ECO:0007669"/>
    <property type="project" value="InterPro"/>
</dbReference>
<evidence type="ECO:0000259" key="1">
    <source>
        <dbReference type="Pfam" id="PF00326"/>
    </source>
</evidence>